<name>A0ABT2PUB5_9MOLU</name>
<reference evidence="2" key="1">
    <citation type="submission" date="2023-07" db="EMBL/GenBank/DDBJ databases">
        <title>Novel Mycoplasma species identified in domestic and wild animals.</title>
        <authorList>
            <person name="Volokhov D.V."/>
            <person name="Furtak V.A."/>
            <person name="Zagorodnyaya T.A."/>
        </authorList>
    </citation>
    <scope>NUCLEOTIDE SEQUENCE [LARGE SCALE GENOMIC DNA]</scope>
    <source>
        <strain evidence="2">92-19</strain>
    </source>
</reference>
<organism evidence="1 2">
    <name type="scientific">Paracholeplasma vituli</name>
    <dbReference type="NCBI Taxonomy" id="69473"/>
    <lineage>
        <taxon>Bacteria</taxon>
        <taxon>Bacillati</taxon>
        <taxon>Mycoplasmatota</taxon>
        <taxon>Mollicutes</taxon>
        <taxon>Acholeplasmatales</taxon>
        <taxon>Acholeplasmataceae</taxon>
        <taxon>Paracholeplasma</taxon>
    </lineage>
</organism>
<dbReference type="Proteomes" id="UP001209076">
    <property type="component" value="Unassembled WGS sequence"/>
</dbReference>
<comment type="caution">
    <text evidence="1">The sequence shown here is derived from an EMBL/GenBank/DDBJ whole genome shotgun (WGS) entry which is preliminary data.</text>
</comment>
<keyword evidence="2" id="KW-1185">Reference proteome</keyword>
<accession>A0ABT2PUB5</accession>
<protein>
    <submittedName>
        <fullName evidence="1">Uncharacterized protein</fullName>
    </submittedName>
</protein>
<dbReference type="EMBL" id="JAOEGN010000003">
    <property type="protein sequence ID" value="MCU0104420.1"/>
    <property type="molecule type" value="Genomic_DNA"/>
</dbReference>
<proteinExistence type="predicted"/>
<sequence length="209" mass="24230">MGAKLVSHNESKEARQRATKLIEEVRKHSKIKGHYKFNHRLIGSGKRRCIVKDSNGKYDLDYQIILTKNSKQGDSKPTQIKADFLQAFSDCKNQNEKVENSTTVITVRTSKNQGTFDASKEKFSFDFVIISIDESKRIRRNAPNVYTWVQLPSKNSYIYEKFKGLSADDQRLLLEECIIPRVIAEKDKHESDRISSVHIFYEEVNNRVE</sequence>
<gene>
    <name evidence="1" type="ORF">N7603_01965</name>
</gene>
<evidence type="ECO:0000313" key="1">
    <source>
        <dbReference type="EMBL" id="MCU0104420.1"/>
    </source>
</evidence>
<dbReference type="RefSeq" id="WP_262095652.1">
    <property type="nucleotide sequence ID" value="NZ_JAOEGN010000003.1"/>
</dbReference>
<evidence type="ECO:0000313" key="2">
    <source>
        <dbReference type="Proteomes" id="UP001209076"/>
    </source>
</evidence>